<feature type="transmembrane region" description="Helical" evidence="5">
    <location>
        <begin position="172"/>
        <end position="194"/>
    </location>
</feature>
<feature type="transmembrane region" description="Helical" evidence="5">
    <location>
        <begin position="264"/>
        <end position="283"/>
    </location>
</feature>
<evidence type="ECO:0000256" key="5">
    <source>
        <dbReference type="SAM" id="Phobius"/>
    </source>
</evidence>
<dbReference type="GO" id="GO:0016020">
    <property type="term" value="C:membrane"/>
    <property type="evidence" value="ECO:0007669"/>
    <property type="project" value="UniProtKB-SubCell"/>
</dbReference>
<name>A0A0G1W283_9BACT</name>
<proteinExistence type="predicted"/>
<sequence>MNALRLLSTIFLKVLKRFPDILKIILYATVFFLPLVSSRFFYFGSTFTKTIFFTTMVEITFVLWISQHSWKPQKFFSPFFVVVGIFFLSFIISYLTGVDMVQSLWSNYERMMGIWTLGHVFVFFIILSTSFNREQDWAWMFRVMALSALVVSLVGVIQFFETGTSTRITSTVSNSAFLATYLLLSSSAPFILFIHGKKINAVSVGWFSVLTLILFVLVLTGTRGAMLGTGILFMVAALMFLFFGPSREATLGLSNTTAKKIVTGLFAISVLGVLLGVVFRGSLVNSSFNPLRRLASVSFSSPAVEGRVLAWRVGWEGWREHFLFGWGVGNYNILFDRYYDPRLVDQEPWFDRAHNFVVDFGASTGILGLFAYFALFVLAIRTARDAWRRGRVSFWVFVIVSATFTAHLFQSLFVFDTLSSLVVLFVLFAYIQGLSMEERGEFTQKKWTPQFFVYPALALMFLLFYLGTWKPAQESRIGLQGYQAFAAGQDARAKALIEQALLYDTYGNIDVRRSVAEYVFDFLKAGGYSRTSSRVRNEDEMKGVIDYAIAKMEENIQERPMDVKWRMYQGQLYNLGAIIFSEPNQEFARAAEQRFLESRKLSPGRPQIYLEIAQARKIQGNISGMWEILDEGTRLAPTYRAMHYNALAHAIDLKDLVREKKEIEYIYRSEAFPDYRTITEAYFRAGRFGDAVRVQKDHIAQKEPGLGKEYKNEEIAALYKDLAALERGAGNKAGARDAALRYGELMPEKRAEVEAFLRSLGF</sequence>
<reference evidence="7 8" key="1">
    <citation type="journal article" date="2015" name="Nature">
        <title>rRNA introns, odd ribosomes, and small enigmatic genomes across a large radiation of phyla.</title>
        <authorList>
            <person name="Brown C.T."/>
            <person name="Hug L.A."/>
            <person name="Thomas B.C."/>
            <person name="Sharon I."/>
            <person name="Castelle C.J."/>
            <person name="Singh A."/>
            <person name="Wilkins M.J."/>
            <person name="Williams K.H."/>
            <person name="Banfield J.F."/>
        </authorList>
    </citation>
    <scope>NUCLEOTIDE SEQUENCE [LARGE SCALE GENOMIC DNA]</scope>
</reference>
<feature type="transmembrane region" description="Helical" evidence="5">
    <location>
        <begin position="139"/>
        <end position="160"/>
    </location>
</feature>
<protein>
    <recommendedName>
        <fullName evidence="6">O-antigen ligase-related domain-containing protein</fullName>
    </recommendedName>
</protein>
<feature type="transmembrane region" description="Helical" evidence="5">
    <location>
        <begin position="201"/>
        <end position="219"/>
    </location>
</feature>
<accession>A0A0G1W283</accession>
<feature type="transmembrane region" description="Helical" evidence="5">
    <location>
        <begin position="360"/>
        <end position="380"/>
    </location>
</feature>
<feature type="transmembrane region" description="Helical" evidence="5">
    <location>
        <begin position="47"/>
        <end position="66"/>
    </location>
</feature>
<feature type="transmembrane region" description="Helical" evidence="5">
    <location>
        <begin position="21"/>
        <end position="41"/>
    </location>
</feature>
<evidence type="ECO:0000313" key="8">
    <source>
        <dbReference type="Proteomes" id="UP000034682"/>
    </source>
</evidence>
<feature type="transmembrane region" description="Helical" evidence="5">
    <location>
        <begin position="78"/>
        <end position="96"/>
    </location>
</feature>
<comment type="subcellular location">
    <subcellularLocation>
        <location evidence="1">Membrane</location>
        <topology evidence="1">Multi-pass membrane protein</topology>
    </subcellularLocation>
</comment>
<dbReference type="EMBL" id="LCOK01000022">
    <property type="protein sequence ID" value="KKU76415.1"/>
    <property type="molecule type" value="Genomic_DNA"/>
</dbReference>
<dbReference type="InterPro" id="IPR007016">
    <property type="entry name" value="O-antigen_ligase-rel_domated"/>
</dbReference>
<feature type="transmembrane region" description="Helical" evidence="5">
    <location>
        <begin position="108"/>
        <end position="127"/>
    </location>
</feature>
<dbReference type="InterPro" id="IPR011990">
    <property type="entry name" value="TPR-like_helical_dom_sf"/>
</dbReference>
<evidence type="ECO:0000256" key="1">
    <source>
        <dbReference type="ARBA" id="ARBA00004141"/>
    </source>
</evidence>
<dbReference type="PANTHER" id="PTHR37422:SF23">
    <property type="entry name" value="TEICHURONIC ACID BIOSYNTHESIS PROTEIN TUAE"/>
    <property type="match status" value="1"/>
</dbReference>
<dbReference type="SUPFAM" id="SSF48452">
    <property type="entry name" value="TPR-like"/>
    <property type="match status" value="1"/>
</dbReference>
<organism evidence="7 8">
    <name type="scientific">Candidatus Giovannonibacteria bacterium GW2011_GWB1_47_6b</name>
    <dbReference type="NCBI Taxonomy" id="1618655"/>
    <lineage>
        <taxon>Bacteria</taxon>
        <taxon>Candidatus Giovannoniibacteriota</taxon>
    </lineage>
</organism>
<dbReference type="PANTHER" id="PTHR37422">
    <property type="entry name" value="TEICHURONIC ACID BIOSYNTHESIS PROTEIN TUAE"/>
    <property type="match status" value="1"/>
</dbReference>
<gene>
    <name evidence="7" type="ORF">UY02_C0022G0006</name>
</gene>
<evidence type="ECO:0000313" key="7">
    <source>
        <dbReference type="EMBL" id="KKU76415.1"/>
    </source>
</evidence>
<keyword evidence="3 5" id="KW-1133">Transmembrane helix</keyword>
<evidence type="ECO:0000259" key="6">
    <source>
        <dbReference type="Pfam" id="PF04932"/>
    </source>
</evidence>
<evidence type="ECO:0000256" key="2">
    <source>
        <dbReference type="ARBA" id="ARBA00022692"/>
    </source>
</evidence>
<comment type="caution">
    <text evidence="7">The sequence shown here is derived from an EMBL/GenBank/DDBJ whole genome shotgun (WGS) entry which is preliminary data.</text>
</comment>
<dbReference type="Pfam" id="PF04932">
    <property type="entry name" value="Wzy_C"/>
    <property type="match status" value="1"/>
</dbReference>
<evidence type="ECO:0000256" key="3">
    <source>
        <dbReference type="ARBA" id="ARBA00022989"/>
    </source>
</evidence>
<feature type="transmembrane region" description="Helical" evidence="5">
    <location>
        <begin position="225"/>
        <end position="243"/>
    </location>
</feature>
<feature type="transmembrane region" description="Helical" evidence="5">
    <location>
        <begin position="392"/>
        <end position="409"/>
    </location>
</feature>
<keyword evidence="4 5" id="KW-0472">Membrane</keyword>
<dbReference type="AlphaFoldDB" id="A0A0G1W283"/>
<feature type="transmembrane region" description="Helical" evidence="5">
    <location>
        <begin position="451"/>
        <end position="469"/>
    </location>
</feature>
<feature type="domain" description="O-antigen ligase-related" evidence="6">
    <location>
        <begin position="210"/>
        <end position="373"/>
    </location>
</feature>
<keyword evidence="2 5" id="KW-0812">Transmembrane</keyword>
<dbReference type="InterPro" id="IPR051533">
    <property type="entry name" value="WaaL-like"/>
</dbReference>
<feature type="transmembrane region" description="Helical" evidence="5">
    <location>
        <begin position="415"/>
        <end position="431"/>
    </location>
</feature>
<dbReference type="Proteomes" id="UP000034682">
    <property type="component" value="Unassembled WGS sequence"/>
</dbReference>
<evidence type="ECO:0000256" key="4">
    <source>
        <dbReference type="ARBA" id="ARBA00023136"/>
    </source>
</evidence>